<dbReference type="InterPro" id="IPR006062">
    <property type="entry name" value="His_biosynth"/>
</dbReference>
<evidence type="ECO:0000256" key="4">
    <source>
        <dbReference type="ARBA" id="ARBA00022490"/>
    </source>
</evidence>
<dbReference type="GO" id="GO:0016829">
    <property type="term" value="F:lyase activity"/>
    <property type="evidence" value="ECO:0007669"/>
    <property type="project" value="UniProtKB-KW"/>
</dbReference>
<organism evidence="12 13">
    <name type="scientific">Methanospirillum lacunae</name>
    <dbReference type="NCBI Taxonomy" id="668570"/>
    <lineage>
        <taxon>Archaea</taxon>
        <taxon>Methanobacteriati</taxon>
        <taxon>Methanobacteriota</taxon>
        <taxon>Stenosarchaea group</taxon>
        <taxon>Methanomicrobia</taxon>
        <taxon>Methanomicrobiales</taxon>
        <taxon>Methanospirillaceae</taxon>
        <taxon>Methanospirillum</taxon>
    </lineage>
</organism>
<dbReference type="NCBIfam" id="NF038364">
    <property type="entry name" value="AglZ_HisF2_fam"/>
    <property type="match status" value="1"/>
</dbReference>
<dbReference type="Proteomes" id="UP000245657">
    <property type="component" value="Unassembled WGS sequence"/>
</dbReference>
<dbReference type="UniPathway" id="UPA00031">
    <property type="reaction ID" value="UER00010"/>
</dbReference>
<dbReference type="Gene3D" id="3.20.20.70">
    <property type="entry name" value="Aldolase class I"/>
    <property type="match status" value="1"/>
</dbReference>
<dbReference type="PANTHER" id="PTHR21235:SF2">
    <property type="entry name" value="IMIDAZOLE GLYCEROL PHOSPHATE SYNTHASE HISHF"/>
    <property type="match status" value="1"/>
</dbReference>
<evidence type="ECO:0000256" key="10">
    <source>
        <dbReference type="ARBA" id="ARBA00047838"/>
    </source>
</evidence>
<evidence type="ECO:0000256" key="5">
    <source>
        <dbReference type="ARBA" id="ARBA00022605"/>
    </source>
</evidence>
<reference evidence="12 13" key="1">
    <citation type="submission" date="2018-05" db="EMBL/GenBank/DDBJ databases">
        <title>Draft genome of Methanospirillum lacunae Ki8-1.</title>
        <authorList>
            <person name="Dueholm M.S."/>
            <person name="Nielsen P.H."/>
            <person name="Bakmann L.F."/>
            <person name="Otzen D.E."/>
        </authorList>
    </citation>
    <scope>NUCLEOTIDE SEQUENCE [LARGE SCALE GENOMIC DNA]</scope>
    <source>
        <strain evidence="12 13">Ki8-1</strain>
    </source>
</reference>
<dbReference type="GO" id="GO:0000107">
    <property type="term" value="F:imidazoleglycerol-phosphate synthase activity"/>
    <property type="evidence" value="ECO:0007669"/>
    <property type="project" value="InterPro"/>
</dbReference>
<dbReference type="SUPFAM" id="SSF51366">
    <property type="entry name" value="Ribulose-phoshate binding barrel"/>
    <property type="match status" value="1"/>
</dbReference>
<comment type="similarity">
    <text evidence="11">Belongs to the HisA/HisF family.</text>
</comment>
<dbReference type="InterPro" id="IPR004651">
    <property type="entry name" value="HisF"/>
</dbReference>
<evidence type="ECO:0000256" key="8">
    <source>
        <dbReference type="ARBA" id="ARBA00031409"/>
    </source>
</evidence>
<dbReference type="InterPro" id="IPR050064">
    <property type="entry name" value="IGPS_HisA/HisF"/>
</dbReference>
<dbReference type="AlphaFoldDB" id="A0A2V2N513"/>
<sequence length="256" mass="28336">MLQKRVIPCLLLKDGLFVKTIQFKNPNHISEPIYAIKIFNDYEVDELMILDIMASRTDTSNIPLDLISKISDESWMPITYGGGVRSLEDMHQLFRSGVEKVCISSYAIKYPDFITNAAREFGSQSIVVSIDVRRRVNGSYNVWTHGGTEETNLEPLQCAEIIAEAGAGEIIIHSIDNDGMMSGYDINLIRKITDRVRIPVIGLGGAGSYDDIKKVIHDGGASAAAAGSIFVYFGRKKAVLINYPDREEINMILSGT</sequence>
<keyword evidence="4" id="KW-0963">Cytoplasm</keyword>
<dbReference type="RefSeq" id="WP_109968358.1">
    <property type="nucleotide sequence ID" value="NZ_CP176093.1"/>
</dbReference>
<keyword evidence="13" id="KW-1185">Reference proteome</keyword>
<evidence type="ECO:0000256" key="2">
    <source>
        <dbReference type="ARBA" id="ARBA00012809"/>
    </source>
</evidence>
<evidence type="ECO:0000256" key="1">
    <source>
        <dbReference type="ARBA" id="ARBA00005091"/>
    </source>
</evidence>
<evidence type="ECO:0000256" key="11">
    <source>
        <dbReference type="RuleBase" id="RU003657"/>
    </source>
</evidence>
<dbReference type="CDD" id="cd04731">
    <property type="entry name" value="HisF"/>
    <property type="match status" value="1"/>
</dbReference>
<keyword evidence="7" id="KW-0456">Lyase</keyword>
<dbReference type="GeneID" id="97548445"/>
<dbReference type="OrthoDB" id="148236at2157"/>
<evidence type="ECO:0000313" key="12">
    <source>
        <dbReference type="EMBL" id="PWR72846.1"/>
    </source>
</evidence>
<dbReference type="EMBL" id="QGMY01000006">
    <property type="protein sequence ID" value="PWR72846.1"/>
    <property type="molecule type" value="Genomic_DNA"/>
</dbReference>
<gene>
    <name evidence="12" type="ORF">DK846_07820</name>
</gene>
<comment type="caution">
    <text evidence="12">The sequence shown here is derived from an EMBL/GenBank/DDBJ whole genome shotgun (WGS) entry which is preliminary data.</text>
</comment>
<dbReference type="InterPro" id="IPR011060">
    <property type="entry name" value="RibuloseP-bd_barrel"/>
</dbReference>
<evidence type="ECO:0000256" key="6">
    <source>
        <dbReference type="ARBA" id="ARBA00023102"/>
    </source>
</evidence>
<keyword evidence="5 11" id="KW-0028">Amino-acid biosynthesis</keyword>
<protein>
    <recommendedName>
        <fullName evidence="3">Imidazole glycerol phosphate synthase subunit HisF</fullName>
        <ecNumber evidence="2">4.3.2.10</ecNumber>
    </recommendedName>
    <alternativeName>
        <fullName evidence="8">IGP synthase subunit HisF</fullName>
    </alternativeName>
    <alternativeName>
        <fullName evidence="9">ImGP synthase subunit HisF</fullName>
    </alternativeName>
</protein>
<evidence type="ECO:0000256" key="9">
    <source>
        <dbReference type="ARBA" id="ARBA00032401"/>
    </source>
</evidence>
<dbReference type="Pfam" id="PF00977">
    <property type="entry name" value="His_biosynth"/>
    <property type="match status" value="1"/>
</dbReference>
<proteinExistence type="inferred from homology"/>
<evidence type="ECO:0000256" key="7">
    <source>
        <dbReference type="ARBA" id="ARBA00023239"/>
    </source>
</evidence>
<dbReference type="EC" id="4.3.2.10" evidence="2"/>
<comment type="pathway">
    <text evidence="1">Amino-acid biosynthesis; L-histidine biosynthesis; L-histidine from 5-phospho-alpha-D-ribose 1-diphosphate: step 5/9.</text>
</comment>
<accession>A0A2V2N513</accession>
<dbReference type="GO" id="GO:0000105">
    <property type="term" value="P:L-histidine biosynthetic process"/>
    <property type="evidence" value="ECO:0007669"/>
    <property type="project" value="UniProtKB-UniPathway"/>
</dbReference>
<evidence type="ECO:0000256" key="3">
    <source>
        <dbReference type="ARBA" id="ARBA00016318"/>
    </source>
</evidence>
<name>A0A2V2N513_9EURY</name>
<evidence type="ECO:0000313" key="13">
    <source>
        <dbReference type="Proteomes" id="UP000245657"/>
    </source>
</evidence>
<dbReference type="InterPro" id="IPR013785">
    <property type="entry name" value="Aldolase_TIM"/>
</dbReference>
<keyword evidence="6 11" id="KW-0368">Histidine biosynthesis</keyword>
<comment type="catalytic activity">
    <reaction evidence="10">
        <text>5-[(5-phospho-1-deoxy-D-ribulos-1-ylimino)methylamino]-1-(5-phospho-beta-D-ribosyl)imidazole-4-carboxamide + L-glutamine = D-erythro-1-(imidazol-4-yl)glycerol 3-phosphate + 5-amino-1-(5-phospho-beta-D-ribosyl)imidazole-4-carboxamide + L-glutamate + H(+)</text>
        <dbReference type="Rhea" id="RHEA:24793"/>
        <dbReference type="ChEBI" id="CHEBI:15378"/>
        <dbReference type="ChEBI" id="CHEBI:29985"/>
        <dbReference type="ChEBI" id="CHEBI:58278"/>
        <dbReference type="ChEBI" id="CHEBI:58359"/>
        <dbReference type="ChEBI" id="CHEBI:58475"/>
        <dbReference type="ChEBI" id="CHEBI:58525"/>
        <dbReference type="EC" id="4.3.2.10"/>
    </reaction>
</comment>
<dbReference type="PANTHER" id="PTHR21235">
    <property type="entry name" value="IMIDAZOLE GLYCEROL PHOSPHATE SYNTHASE SUBUNIT HISF/H IGP SYNTHASE SUBUNIT HISF/H"/>
    <property type="match status" value="1"/>
</dbReference>